<reference evidence="3" key="3">
    <citation type="journal article" date="2018" name="Mol. Plant Microbe Interact.">
        <title>Genome sequence resources for the wheat stripe rust pathogen (Puccinia striiformis f. sp. tritici) and the barley stripe rust pathogen (Puccinia striiformis f. sp. hordei).</title>
        <authorList>
            <person name="Xia C."/>
            <person name="Wang M."/>
            <person name="Yin C."/>
            <person name="Cornejo O.E."/>
            <person name="Hulbert S.H."/>
            <person name="Chen X."/>
        </authorList>
    </citation>
    <scope>NUCLEOTIDE SEQUENCE [LARGE SCALE GENOMIC DNA]</scope>
    <source>
        <strain evidence="3">93TX-2</strain>
    </source>
</reference>
<feature type="region of interest" description="Disordered" evidence="1">
    <location>
        <begin position="1"/>
        <end position="26"/>
    </location>
</feature>
<sequence length="331" mass="33230">MSGTAHTGTYKRGAHLPLANNPIQHPAVRLTKTNRLEPRGFMQASSHDNSGSKSDANHMSSSQVGPMGMSTSQSDSASNAAYHNSGNQISGGSVGFGGVGGFNNGVGVGNGFANGGLVGGVGIQSQSYNAANSASTSTNNIGMNGGLVSGMQAQSYNAANSASMSGSSLNLGGVGGLGMGGVVGSAMNSFQTASQQIQQIQSTIQAGQFNAAMASQQMQSIAASMQSALSTANTCGGACFGPGAGQFGNTASSTISQFSSLINMMRSSFGNQFGGMISPFANLGAGLSQFFSQAQQSQSSSFQFSSNTMQQLVLPTLQSVIPGFQVPGLGF</sequence>
<proteinExistence type="predicted"/>
<dbReference type="VEuPathDB" id="FungiDB:PSHT_07855"/>
<reference evidence="3" key="2">
    <citation type="journal article" date="2018" name="BMC Genomics">
        <title>Genomic insights into host adaptation between the wheat stripe rust pathogen (Puccinia striiformis f. sp. tritici) and the barley stripe rust pathogen (Puccinia striiformis f. sp. hordei).</title>
        <authorList>
            <person name="Xia C."/>
            <person name="Wang M."/>
            <person name="Yin C."/>
            <person name="Cornejo O.E."/>
            <person name="Hulbert S.H."/>
            <person name="Chen X."/>
        </authorList>
    </citation>
    <scope>NUCLEOTIDE SEQUENCE [LARGE SCALE GENOMIC DNA]</scope>
    <source>
        <strain evidence="3">93TX-2</strain>
    </source>
</reference>
<name>A0A2S4VUA9_9BASI</name>
<accession>A0A2S4VUA9</accession>
<reference evidence="2 3" key="1">
    <citation type="submission" date="2017-12" db="EMBL/GenBank/DDBJ databases">
        <title>Gene loss provides genomic basis for host adaptation in cereal stripe rust fungi.</title>
        <authorList>
            <person name="Xia C."/>
        </authorList>
    </citation>
    <scope>NUCLEOTIDE SEQUENCE [LARGE SCALE GENOMIC DNA]</scope>
    <source>
        <strain evidence="2 3">93TX-2</strain>
    </source>
</reference>
<feature type="compositionally biased region" description="Polar residues" evidence="1">
    <location>
        <begin position="43"/>
        <end position="84"/>
    </location>
</feature>
<organism evidence="2 3">
    <name type="scientific">Puccinia striiformis</name>
    <dbReference type="NCBI Taxonomy" id="27350"/>
    <lineage>
        <taxon>Eukaryota</taxon>
        <taxon>Fungi</taxon>
        <taxon>Dikarya</taxon>
        <taxon>Basidiomycota</taxon>
        <taxon>Pucciniomycotina</taxon>
        <taxon>Pucciniomycetes</taxon>
        <taxon>Pucciniales</taxon>
        <taxon>Pucciniaceae</taxon>
        <taxon>Puccinia</taxon>
    </lineage>
</organism>
<comment type="caution">
    <text evidence="2">The sequence shown here is derived from an EMBL/GenBank/DDBJ whole genome shotgun (WGS) entry which is preliminary data.</text>
</comment>
<keyword evidence="3" id="KW-1185">Reference proteome</keyword>
<dbReference type="Proteomes" id="UP000238274">
    <property type="component" value="Unassembled WGS sequence"/>
</dbReference>
<evidence type="ECO:0000313" key="2">
    <source>
        <dbReference type="EMBL" id="POW13106.1"/>
    </source>
</evidence>
<feature type="region of interest" description="Disordered" evidence="1">
    <location>
        <begin position="41"/>
        <end position="84"/>
    </location>
</feature>
<dbReference type="AlphaFoldDB" id="A0A2S4VUA9"/>
<protein>
    <submittedName>
        <fullName evidence="2">Uncharacterized protein</fullName>
    </submittedName>
</protein>
<dbReference type="VEuPathDB" id="FungiDB:PSTT_10767"/>
<gene>
    <name evidence="2" type="ORF">PSHT_07855</name>
</gene>
<evidence type="ECO:0000256" key="1">
    <source>
        <dbReference type="SAM" id="MobiDB-lite"/>
    </source>
</evidence>
<evidence type="ECO:0000313" key="3">
    <source>
        <dbReference type="Proteomes" id="UP000238274"/>
    </source>
</evidence>
<dbReference type="EMBL" id="PKSM01000099">
    <property type="protein sequence ID" value="POW13106.1"/>
    <property type="molecule type" value="Genomic_DNA"/>
</dbReference>